<feature type="binding site" evidence="5">
    <location>
        <position position="169"/>
    </location>
    <ligand>
        <name>S-adenosyl-L-methionine</name>
        <dbReference type="ChEBI" id="CHEBI:59789"/>
    </ligand>
</feature>
<dbReference type="NCBIfam" id="TIGR03534">
    <property type="entry name" value="RF_mod_PrmC"/>
    <property type="match status" value="1"/>
</dbReference>
<dbReference type="Gene3D" id="3.40.50.150">
    <property type="entry name" value="Vaccinia Virus protein VP39"/>
    <property type="match status" value="1"/>
</dbReference>
<dbReference type="HAMAP" id="MF_02126">
    <property type="entry name" value="RF_methyltr_PrmC"/>
    <property type="match status" value="1"/>
</dbReference>
<dbReference type="NCBIfam" id="TIGR00536">
    <property type="entry name" value="hemK_fam"/>
    <property type="match status" value="1"/>
</dbReference>
<dbReference type="GO" id="GO:0032259">
    <property type="term" value="P:methylation"/>
    <property type="evidence" value="ECO:0007669"/>
    <property type="project" value="UniProtKB-KW"/>
</dbReference>
<evidence type="ECO:0000256" key="3">
    <source>
        <dbReference type="ARBA" id="ARBA00022691"/>
    </source>
</evidence>
<evidence type="ECO:0000259" key="7">
    <source>
        <dbReference type="Pfam" id="PF17827"/>
    </source>
</evidence>
<evidence type="ECO:0000256" key="2">
    <source>
        <dbReference type="ARBA" id="ARBA00022679"/>
    </source>
</evidence>
<keyword evidence="2 5" id="KW-0808">Transferase</keyword>
<evidence type="ECO:0000313" key="8">
    <source>
        <dbReference type="EMBL" id="GAK45383.1"/>
    </source>
</evidence>
<dbReference type="CDD" id="cd02440">
    <property type="entry name" value="AdoMet_MTases"/>
    <property type="match status" value="1"/>
</dbReference>
<dbReference type="InterPro" id="IPR007848">
    <property type="entry name" value="Small_mtfrase_dom"/>
</dbReference>
<dbReference type="InterPro" id="IPR019874">
    <property type="entry name" value="RF_methyltr_PrmC"/>
</dbReference>
<evidence type="ECO:0000313" key="9">
    <source>
        <dbReference type="Proteomes" id="UP000028702"/>
    </source>
</evidence>
<dbReference type="Pfam" id="PF17827">
    <property type="entry name" value="PrmC_N"/>
    <property type="match status" value="1"/>
</dbReference>
<comment type="similarity">
    <text evidence="5">Belongs to the protein N5-glutamine methyltransferase family. PrmC subfamily.</text>
</comment>
<feature type="domain" description="Methyltransferase small" evidence="6">
    <location>
        <begin position="101"/>
        <end position="186"/>
    </location>
</feature>
<organism evidence="8 9">
    <name type="scientific">Tepidicaulis marinus</name>
    <dbReference type="NCBI Taxonomy" id="1333998"/>
    <lineage>
        <taxon>Bacteria</taxon>
        <taxon>Pseudomonadati</taxon>
        <taxon>Pseudomonadota</taxon>
        <taxon>Alphaproteobacteria</taxon>
        <taxon>Hyphomicrobiales</taxon>
        <taxon>Parvibaculaceae</taxon>
        <taxon>Tepidicaulis</taxon>
    </lineage>
</organism>
<dbReference type="GO" id="GO:0102559">
    <property type="term" value="F:peptide chain release factor N(5)-glutamine methyltransferase activity"/>
    <property type="evidence" value="ECO:0007669"/>
    <property type="project" value="UniProtKB-EC"/>
</dbReference>
<proteinExistence type="inferred from homology"/>
<dbReference type="InterPro" id="IPR050320">
    <property type="entry name" value="N5-glutamine_MTase"/>
</dbReference>
<comment type="catalytic activity">
    <reaction evidence="4 5">
        <text>L-glutaminyl-[peptide chain release factor] + S-adenosyl-L-methionine = N(5)-methyl-L-glutaminyl-[peptide chain release factor] + S-adenosyl-L-homocysteine + H(+)</text>
        <dbReference type="Rhea" id="RHEA:42896"/>
        <dbReference type="Rhea" id="RHEA-COMP:10271"/>
        <dbReference type="Rhea" id="RHEA-COMP:10272"/>
        <dbReference type="ChEBI" id="CHEBI:15378"/>
        <dbReference type="ChEBI" id="CHEBI:30011"/>
        <dbReference type="ChEBI" id="CHEBI:57856"/>
        <dbReference type="ChEBI" id="CHEBI:59789"/>
        <dbReference type="ChEBI" id="CHEBI:61891"/>
        <dbReference type="EC" id="2.1.1.297"/>
    </reaction>
</comment>
<evidence type="ECO:0000256" key="5">
    <source>
        <dbReference type="HAMAP-Rule" id="MF_02126"/>
    </source>
</evidence>
<dbReference type="PANTHER" id="PTHR18895">
    <property type="entry name" value="HEMK METHYLTRANSFERASE"/>
    <property type="match status" value="1"/>
</dbReference>
<protein>
    <recommendedName>
        <fullName evidence="5">Release factor glutamine methyltransferase</fullName>
        <shortName evidence="5">RF MTase</shortName>
        <ecNumber evidence="5">2.1.1.297</ecNumber>
    </recommendedName>
    <alternativeName>
        <fullName evidence="5">N5-glutamine methyltransferase PrmC</fullName>
    </alternativeName>
    <alternativeName>
        <fullName evidence="5">Protein-(glutamine-N5) MTase PrmC</fullName>
    </alternativeName>
    <alternativeName>
        <fullName evidence="5">Protein-glutamine N-methyltransferase PrmC</fullName>
    </alternativeName>
</protein>
<sequence>MRRQMAVELTRSGIETPALDARLLLCAALGVEEIALILAPEEKLSIEERDAAQAFLERRLAGEPVSRILGRREFWGLSFGLNDATLDPRPDSETLVETALRHFNAPEGESPRVLDLGTGTGCLLLALLHALDGAWGLGTDRSEKALRMARQNAAALGLERRAAFACADWGGAFCGRFHLVVSNPPYIPYADIGALQREVRDYDPHAALNGGEDGLDPYRVLFRQFGALALDGGIGVFEFGAGQETALLDLAERAALDVIEVAEDLAGKPRVMAVRRR</sequence>
<keyword evidence="1 5" id="KW-0489">Methyltransferase</keyword>
<feature type="domain" description="Release factor glutamine methyltransferase N-terminal" evidence="7">
    <location>
        <begin position="3"/>
        <end position="70"/>
    </location>
</feature>
<dbReference type="Gene3D" id="1.10.8.10">
    <property type="entry name" value="DNA helicase RuvA subunit, C-terminal domain"/>
    <property type="match status" value="1"/>
</dbReference>
<feature type="binding site" evidence="5">
    <location>
        <begin position="117"/>
        <end position="121"/>
    </location>
    <ligand>
        <name>S-adenosyl-L-methionine</name>
        <dbReference type="ChEBI" id="CHEBI:59789"/>
    </ligand>
</feature>
<dbReference type="PANTHER" id="PTHR18895:SF74">
    <property type="entry name" value="MTRF1L RELEASE FACTOR GLUTAMINE METHYLTRANSFERASE"/>
    <property type="match status" value="1"/>
</dbReference>
<gene>
    <name evidence="5" type="primary">prmC</name>
    <name evidence="8" type="ORF">M2A_1882</name>
</gene>
<dbReference type="eggNOG" id="COG2890">
    <property type="taxonomic scope" value="Bacteria"/>
</dbReference>
<accession>A0A081BBG5</accession>
<dbReference type="GO" id="GO:0003676">
    <property type="term" value="F:nucleic acid binding"/>
    <property type="evidence" value="ECO:0007669"/>
    <property type="project" value="InterPro"/>
</dbReference>
<dbReference type="AlphaFoldDB" id="A0A081BBG5"/>
<reference evidence="8 9" key="1">
    <citation type="submission" date="2014-07" db="EMBL/GenBank/DDBJ databases">
        <title>Tepidicaulis marinum gen. nov., sp. nov., a novel marine bacterium denitrifying nitrate to nitrous oxide strictly under microaerobic conditions.</title>
        <authorList>
            <person name="Takeuchi M."/>
            <person name="Yamagishi T."/>
            <person name="Kamagata Y."/>
            <person name="Oshima K."/>
            <person name="Hattori M."/>
            <person name="Katayama T."/>
            <person name="Hanada S."/>
            <person name="Tamaki H."/>
            <person name="Marumo K."/>
            <person name="Maeda H."/>
            <person name="Nedachi M."/>
            <person name="Iwasaki W."/>
            <person name="Suwa Y."/>
            <person name="Sakata S."/>
        </authorList>
    </citation>
    <scope>NUCLEOTIDE SEQUENCE [LARGE SCALE GENOMIC DNA]</scope>
    <source>
        <strain evidence="8 9">MA2</strain>
    </source>
</reference>
<dbReference type="InterPro" id="IPR004556">
    <property type="entry name" value="HemK-like"/>
</dbReference>
<dbReference type="SUPFAM" id="SSF53335">
    <property type="entry name" value="S-adenosyl-L-methionine-dependent methyltransferases"/>
    <property type="match status" value="1"/>
</dbReference>
<comment type="caution">
    <text evidence="8">The sequence shown here is derived from an EMBL/GenBank/DDBJ whole genome shotgun (WGS) entry which is preliminary data.</text>
</comment>
<evidence type="ECO:0000256" key="1">
    <source>
        <dbReference type="ARBA" id="ARBA00022603"/>
    </source>
</evidence>
<dbReference type="EMBL" id="BBIO01000009">
    <property type="protein sequence ID" value="GAK45383.1"/>
    <property type="molecule type" value="Genomic_DNA"/>
</dbReference>
<keyword evidence="9" id="KW-1185">Reference proteome</keyword>
<dbReference type="InterPro" id="IPR002052">
    <property type="entry name" value="DNA_methylase_N6_adenine_CS"/>
</dbReference>
<feature type="binding site" evidence="5">
    <location>
        <begin position="183"/>
        <end position="186"/>
    </location>
    <ligand>
        <name>substrate</name>
    </ligand>
</feature>
<dbReference type="PROSITE" id="PS00092">
    <property type="entry name" value="N6_MTASE"/>
    <property type="match status" value="1"/>
</dbReference>
<comment type="function">
    <text evidence="5">Methylates the class 1 translation termination release factors RF1/PrfA and RF2/PrfB on the glutamine residue of the universally conserved GGQ motif.</text>
</comment>
<dbReference type="EC" id="2.1.1.297" evidence="5"/>
<dbReference type="InterPro" id="IPR029063">
    <property type="entry name" value="SAM-dependent_MTases_sf"/>
</dbReference>
<feature type="binding site" evidence="5">
    <location>
        <position position="183"/>
    </location>
    <ligand>
        <name>S-adenosyl-L-methionine</name>
        <dbReference type="ChEBI" id="CHEBI:59789"/>
    </ligand>
</feature>
<evidence type="ECO:0000259" key="6">
    <source>
        <dbReference type="Pfam" id="PF05175"/>
    </source>
</evidence>
<name>A0A081BBG5_9HYPH</name>
<dbReference type="InterPro" id="IPR040758">
    <property type="entry name" value="PrmC_N"/>
</dbReference>
<evidence type="ECO:0000256" key="4">
    <source>
        <dbReference type="ARBA" id="ARBA00048391"/>
    </source>
</evidence>
<dbReference type="STRING" id="1333998.M2A_1882"/>
<dbReference type="Proteomes" id="UP000028702">
    <property type="component" value="Unassembled WGS sequence"/>
</dbReference>
<keyword evidence="3 5" id="KW-0949">S-adenosyl-L-methionine</keyword>
<dbReference type="Pfam" id="PF05175">
    <property type="entry name" value="MTS"/>
    <property type="match status" value="1"/>
</dbReference>
<feature type="binding site" evidence="5">
    <location>
        <position position="140"/>
    </location>
    <ligand>
        <name>S-adenosyl-L-methionine</name>
        <dbReference type="ChEBI" id="CHEBI:59789"/>
    </ligand>
</feature>